<gene>
    <name evidence="1" type="ORF">C451_00055</name>
</gene>
<protein>
    <submittedName>
        <fullName evidence="1">Uncharacterized protein</fullName>
    </submittedName>
</protein>
<sequence length="116" mass="12679">MVPDEPGTPEVPRLSCIELGARHVVGHPGEFFDGEESNEVVRLRAGVRSLDSFESVVDKLLPSRHAILPPFESFNPVFCVFTCLSLAFEFGTESFVLGFEFGNTGFEGVDSVDNVV</sequence>
<evidence type="ECO:0000313" key="1">
    <source>
        <dbReference type="EMBL" id="EMA56871.1"/>
    </source>
</evidence>
<dbReference type="Proteomes" id="UP000011680">
    <property type="component" value="Unassembled WGS sequence"/>
</dbReference>
<name>M0NG92_9EURY</name>
<keyword evidence="2" id="KW-1185">Reference proteome</keyword>
<dbReference type="EMBL" id="AOMF01000005">
    <property type="protein sequence ID" value="EMA56871.1"/>
    <property type="molecule type" value="Genomic_DNA"/>
</dbReference>
<reference evidence="1 2" key="1">
    <citation type="journal article" date="2014" name="PLoS Genet.">
        <title>Phylogenetically driven sequencing of extremely halophilic archaea reveals strategies for static and dynamic osmo-response.</title>
        <authorList>
            <person name="Becker E.A."/>
            <person name="Seitzer P.M."/>
            <person name="Tritt A."/>
            <person name="Larsen D."/>
            <person name="Krusor M."/>
            <person name="Yao A.I."/>
            <person name="Wu D."/>
            <person name="Madern D."/>
            <person name="Eisen J.A."/>
            <person name="Darling A.E."/>
            <person name="Facciotti M.T."/>
        </authorList>
    </citation>
    <scope>NUCLEOTIDE SEQUENCE [LARGE SCALE GENOMIC DNA]</scope>
    <source>
        <strain evidence="1 2">JCM 13552</strain>
    </source>
</reference>
<comment type="caution">
    <text evidence="1">The sequence shown here is derived from an EMBL/GenBank/DDBJ whole genome shotgun (WGS) entry which is preliminary data.</text>
</comment>
<evidence type="ECO:0000313" key="2">
    <source>
        <dbReference type="Proteomes" id="UP000011680"/>
    </source>
</evidence>
<organism evidence="1 2">
    <name type="scientific">Halococcus thailandensis JCM 13552</name>
    <dbReference type="NCBI Taxonomy" id="1227457"/>
    <lineage>
        <taxon>Archaea</taxon>
        <taxon>Methanobacteriati</taxon>
        <taxon>Methanobacteriota</taxon>
        <taxon>Stenosarchaea group</taxon>
        <taxon>Halobacteria</taxon>
        <taxon>Halobacteriales</taxon>
        <taxon>Halococcaceae</taxon>
        <taxon>Halococcus</taxon>
    </lineage>
</organism>
<proteinExistence type="predicted"/>
<accession>M0NG92</accession>
<dbReference type="AlphaFoldDB" id="M0NG92"/>